<dbReference type="EMBL" id="WUBL01000007">
    <property type="protein sequence ID" value="KAF2972304.1"/>
    <property type="molecule type" value="Genomic_DNA"/>
</dbReference>
<dbReference type="GO" id="GO:0016491">
    <property type="term" value="F:oxidoreductase activity"/>
    <property type="evidence" value="ECO:0007669"/>
    <property type="project" value="UniProtKB-KW"/>
</dbReference>
<comment type="caution">
    <text evidence="4">The sequence shown here is derived from an EMBL/GenBank/DDBJ whole genome shotgun (WGS) entry which is preliminary data.</text>
</comment>
<dbReference type="SUPFAM" id="SSF51905">
    <property type="entry name" value="FAD/NAD(P)-binding domain"/>
    <property type="match status" value="2"/>
</dbReference>
<dbReference type="PIRSF" id="PIRSF000332">
    <property type="entry name" value="FMO"/>
    <property type="match status" value="1"/>
</dbReference>
<sequence length="516" mass="57538">MNPAMADIPALLDVAIIGAGFYGLKAAQTYLKLDPDAKLAIFERYNTVGGTWSRDRIYPSLVAQVEYGYFNYPDSPMSKDGAANDNLVSGNMIFNYLDRFANEHDLKRRIHFDSWVSNVQRCNRGWRLTVNGRSVESRKLIIASGITSVKNSPSFEVKEGSIPVIHSIDIAQNAQDLSSNNVQHCLVLGAAKSAYDVVTSLGRWLTKAHWSFITSKAIKVAGFGGNAGSVEGLRPDVKNASCFWCDSSLGLITLGDFWSKLQKGNITIIRDNVDVVDASGALLRSGRRVDVDRVIYCTGWGDHFSFFSEAVKEELGIPQYGDTTQGQASVSSSEMNDWRVHEEAADIVVAQKLPLLAAGPKELRSPSSKKCITRRRWRLYNRCIPLSTARNEDRSIVILGQIHTTQTPTISAIQCLWAVAYLLGEVAIPTEDCMVKEVAQWNAWTRKRYSSVGERYPYALFDWIPYLDCLLKDLGVRTQRKRGVFANFLAPYGPSDYDGVLDEYMVIRKKNQNAES</sequence>
<name>A0A7C8J0U3_9PEZI</name>
<keyword evidence="5" id="KW-1185">Reference proteome</keyword>
<keyword evidence="3" id="KW-0560">Oxidoreductase</keyword>
<dbReference type="Gene3D" id="3.50.50.60">
    <property type="entry name" value="FAD/NAD(P)-binding domain"/>
    <property type="match status" value="1"/>
</dbReference>
<accession>A0A7C8J0U3</accession>
<evidence type="ECO:0000256" key="2">
    <source>
        <dbReference type="ARBA" id="ARBA00022827"/>
    </source>
</evidence>
<dbReference type="PRINTS" id="PR00370">
    <property type="entry name" value="FMOXYGENASE"/>
</dbReference>
<protein>
    <recommendedName>
        <fullName evidence="6">FAD/NAD(P)-binding domain-containing protein</fullName>
    </recommendedName>
</protein>
<dbReference type="InterPro" id="IPR050346">
    <property type="entry name" value="FMO-like"/>
</dbReference>
<reference evidence="4 5" key="1">
    <citation type="submission" date="2019-12" db="EMBL/GenBank/DDBJ databases">
        <title>Draft genome sequence of the ascomycete Xylaria multiplex DSM 110363.</title>
        <authorList>
            <person name="Buettner E."/>
            <person name="Kellner H."/>
        </authorList>
    </citation>
    <scope>NUCLEOTIDE SEQUENCE [LARGE SCALE GENOMIC DNA]</scope>
    <source>
        <strain evidence="4 5">DSM 110363</strain>
    </source>
</reference>
<dbReference type="AlphaFoldDB" id="A0A7C8J0U3"/>
<dbReference type="Pfam" id="PF13738">
    <property type="entry name" value="Pyr_redox_3"/>
    <property type="match status" value="1"/>
</dbReference>
<keyword evidence="2" id="KW-0274">FAD</keyword>
<dbReference type="InParanoid" id="A0A7C8J0U3"/>
<evidence type="ECO:0000256" key="1">
    <source>
        <dbReference type="ARBA" id="ARBA00022630"/>
    </source>
</evidence>
<dbReference type="OrthoDB" id="2915840at2759"/>
<dbReference type="GO" id="GO:0050660">
    <property type="term" value="F:flavin adenine dinucleotide binding"/>
    <property type="evidence" value="ECO:0007669"/>
    <property type="project" value="InterPro"/>
</dbReference>
<evidence type="ECO:0000256" key="3">
    <source>
        <dbReference type="ARBA" id="ARBA00023002"/>
    </source>
</evidence>
<gene>
    <name evidence="4" type="ORF">GQX73_g1323</name>
</gene>
<dbReference type="InterPro" id="IPR000960">
    <property type="entry name" value="Flavin_mOase"/>
</dbReference>
<evidence type="ECO:0008006" key="6">
    <source>
        <dbReference type="Google" id="ProtNLM"/>
    </source>
</evidence>
<evidence type="ECO:0000313" key="4">
    <source>
        <dbReference type="EMBL" id="KAF2972304.1"/>
    </source>
</evidence>
<keyword evidence="1" id="KW-0285">Flavoprotein</keyword>
<dbReference type="GO" id="GO:0050661">
    <property type="term" value="F:NADP binding"/>
    <property type="evidence" value="ECO:0007669"/>
    <property type="project" value="InterPro"/>
</dbReference>
<organism evidence="4 5">
    <name type="scientific">Xylaria multiplex</name>
    <dbReference type="NCBI Taxonomy" id="323545"/>
    <lineage>
        <taxon>Eukaryota</taxon>
        <taxon>Fungi</taxon>
        <taxon>Dikarya</taxon>
        <taxon>Ascomycota</taxon>
        <taxon>Pezizomycotina</taxon>
        <taxon>Sordariomycetes</taxon>
        <taxon>Xylariomycetidae</taxon>
        <taxon>Xylariales</taxon>
        <taxon>Xylariaceae</taxon>
        <taxon>Xylaria</taxon>
    </lineage>
</organism>
<dbReference type="Proteomes" id="UP000481858">
    <property type="component" value="Unassembled WGS sequence"/>
</dbReference>
<dbReference type="PANTHER" id="PTHR23023">
    <property type="entry name" value="DIMETHYLANILINE MONOOXYGENASE"/>
    <property type="match status" value="1"/>
</dbReference>
<evidence type="ECO:0000313" key="5">
    <source>
        <dbReference type="Proteomes" id="UP000481858"/>
    </source>
</evidence>
<proteinExistence type="predicted"/>
<dbReference type="InterPro" id="IPR036188">
    <property type="entry name" value="FAD/NAD-bd_sf"/>
</dbReference>